<accession>A0A9D2AHT8</accession>
<name>A0A9D2AHT8_9BACT</name>
<proteinExistence type="predicted"/>
<dbReference type="EMBL" id="DXFQ01000063">
    <property type="protein sequence ID" value="HIX19761.1"/>
    <property type="molecule type" value="Genomic_DNA"/>
</dbReference>
<organism evidence="1 2">
    <name type="scientific">Candidatus Akkermansia intestinigallinarum</name>
    <dbReference type="NCBI Taxonomy" id="2838431"/>
    <lineage>
        <taxon>Bacteria</taxon>
        <taxon>Pseudomonadati</taxon>
        <taxon>Verrucomicrobiota</taxon>
        <taxon>Verrucomicrobiia</taxon>
        <taxon>Verrucomicrobiales</taxon>
        <taxon>Akkermansiaceae</taxon>
        <taxon>Akkermansia</taxon>
    </lineage>
</organism>
<reference evidence="1" key="1">
    <citation type="journal article" date="2021" name="PeerJ">
        <title>Extensive microbial diversity within the chicken gut microbiome revealed by metagenomics and culture.</title>
        <authorList>
            <person name="Gilroy R."/>
            <person name="Ravi A."/>
            <person name="Getino M."/>
            <person name="Pursley I."/>
            <person name="Horton D.L."/>
            <person name="Alikhan N.F."/>
            <person name="Baker D."/>
            <person name="Gharbi K."/>
            <person name="Hall N."/>
            <person name="Watson M."/>
            <person name="Adriaenssens E.M."/>
            <person name="Foster-Nyarko E."/>
            <person name="Jarju S."/>
            <person name="Secka A."/>
            <person name="Antonio M."/>
            <person name="Oren A."/>
            <person name="Chaudhuri R.R."/>
            <person name="La Ragione R."/>
            <person name="Hildebrand F."/>
            <person name="Pallen M.J."/>
        </authorList>
    </citation>
    <scope>NUCLEOTIDE SEQUENCE</scope>
    <source>
        <strain evidence="1">14975</strain>
    </source>
</reference>
<protein>
    <submittedName>
        <fullName evidence="1">Uncharacterized protein</fullName>
    </submittedName>
</protein>
<comment type="caution">
    <text evidence="1">The sequence shown here is derived from an EMBL/GenBank/DDBJ whole genome shotgun (WGS) entry which is preliminary data.</text>
</comment>
<dbReference type="Proteomes" id="UP000823964">
    <property type="component" value="Unassembled WGS sequence"/>
</dbReference>
<evidence type="ECO:0000313" key="1">
    <source>
        <dbReference type="EMBL" id="HIX19761.1"/>
    </source>
</evidence>
<reference evidence="1" key="2">
    <citation type="submission" date="2021-04" db="EMBL/GenBank/DDBJ databases">
        <authorList>
            <person name="Gilroy R."/>
        </authorList>
    </citation>
    <scope>NUCLEOTIDE SEQUENCE</scope>
    <source>
        <strain evidence="1">14975</strain>
    </source>
</reference>
<dbReference type="AlphaFoldDB" id="A0A9D2AHT8"/>
<evidence type="ECO:0000313" key="2">
    <source>
        <dbReference type="Proteomes" id="UP000823964"/>
    </source>
</evidence>
<gene>
    <name evidence="1" type="ORF">H9862_04065</name>
</gene>
<sequence>MNLPRPLLIGGAAALTGIIVLALTPGCREDPRELAPGNWVESGRLLQADVSPDGSIRWQIGGSSGTLRYEWVDTENEPYQLTLTHRKKSIPARLTFEDSDTAVIEPQIWDELSPAVRRDIARQNKANRRPENEIRLRFHRRREKKD</sequence>